<dbReference type="Pfam" id="PF19616">
    <property type="entry name" value="DUF6121"/>
    <property type="match status" value="1"/>
</dbReference>
<dbReference type="EMBL" id="BAABLM010000003">
    <property type="protein sequence ID" value="GAA4674052.1"/>
    <property type="molecule type" value="Genomic_DNA"/>
</dbReference>
<feature type="transmembrane region" description="Helical" evidence="1">
    <location>
        <begin position="113"/>
        <end position="138"/>
    </location>
</feature>
<dbReference type="InterPro" id="IPR046124">
    <property type="entry name" value="DUF6121"/>
</dbReference>
<keyword evidence="1" id="KW-0812">Transmembrane</keyword>
<protein>
    <recommendedName>
        <fullName evidence="4">Transmembrane protein</fullName>
    </recommendedName>
</protein>
<sequence>MSRGLYVIMATITHLGLVVLTAGLVFYITDHDVIVEPDAGTLLGPGMVLGSMAAVFFTLARAFGVAARDRRAPRIPGPAFAAAVFTYLAMLVIGSLGYALIRDEPVWLVLFAARYALSVFVVTTAVWAGVVVAAFLVLARVESARQHRPPRHDDL</sequence>
<evidence type="ECO:0000256" key="1">
    <source>
        <dbReference type="SAM" id="Phobius"/>
    </source>
</evidence>
<name>A0ABP8VX03_9MICO</name>
<gene>
    <name evidence="2" type="ORF">GCM10025780_18130</name>
</gene>
<evidence type="ECO:0008006" key="4">
    <source>
        <dbReference type="Google" id="ProtNLM"/>
    </source>
</evidence>
<dbReference type="RefSeq" id="WP_345375517.1">
    <property type="nucleotide sequence ID" value="NZ_BAABLM010000003.1"/>
</dbReference>
<evidence type="ECO:0000313" key="3">
    <source>
        <dbReference type="Proteomes" id="UP001501295"/>
    </source>
</evidence>
<dbReference type="Proteomes" id="UP001501295">
    <property type="component" value="Unassembled WGS sequence"/>
</dbReference>
<keyword evidence="1" id="KW-1133">Transmembrane helix</keyword>
<reference evidence="3" key="1">
    <citation type="journal article" date="2019" name="Int. J. Syst. Evol. Microbiol.">
        <title>The Global Catalogue of Microorganisms (GCM) 10K type strain sequencing project: providing services to taxonomists for standard genome sequencing and annotation.</title>
        <authorList>
            <consortium name="The Broad Institute Genomics Platform"/>
            <consortium name="The Broad Institute Genome Sequencing Center for Infectious Disease"/>
            <person name="Wu L."/>
            <person name="Ma J."/>
        </authorList>
    </citation>
    <scope>NUCLEOTIDE SEQUENCE [LARGE SCALE GENOMIC DNA]</scope>
    <source>
        <strain evidence="3">JCM 18956</strain>
    </source>
</reference>
<feature type="transmembrane region" description="Helical" evidence="1">
    <location>
        <begin position="48"/>
        <end position="67"/>
    </location>
</feature>
<keyword evidence="1" id="KW-0472">Membrane</keyword>
<feature type="transmembrane region" description="Helical" evidence="1">
    <location>
        <begin position="7"/>
        <end position="28"/>
    </location>
</feature>
<evidence type="ECO:0000313" key="2">
    <source>
        <dbReference type="EMBL" id="GAA4674052.1"/>
    </source>
</evidence>
<feature type="transmembrane region" description="Helical" evidence="1">
    <location>
        <begin position="79"/>
        <end position="101"/>
    </location>
</feature>
<organism evidence="2 3">
    <name type="scientific">Frondihabitans cladoniiphilus</name>
    <dbReference type="NCBI Taxonomy" id="715785"/>
    <lineage>
        <taxon>Bacteria</taxon>
        <taxon>Bacillati</taxon>
        <taxon>Actinomycetota</taxon>
        <taxon>Actinomycetes</taxon>
        <taxon>Micrococcales</taxon>
        <taxon>Microbacteriaceae</taxon>
        <taxon>Frondihabitans</taxon>
    </lineage>
</organism>
<proteinExistence type="predicted"/>
<keyword evidence="3" id="KW-1185">Reference proteome</keyword>
<accession>A0ABP8VX03</accession>
<comment type="caution">
    <text evidence="2">The sequence shown here is derived from an EMBL/GenBank/DDBJ whole genome shotgun (WGS) entry which is preliminary data.</text>
</comment>